<feature type="region of interest" description="Disordered" evidence="17">
    <location>
        <begin position="1956"/>
        <end position="1977"/>
    </location>
</feature>
<evidence type="ECO:0000256" key="15">
    <source>
        <dbReference type="ARBA" id="ARBA00069865"/>
    </source>
</evidence>
<feature type="compositionally biased region" description="Low complexity" evidence="17">
    <location>
        <begin position="1594"/>
        <end position="1605"/>
    </location>
</feature>
<evidence type="ECO:0000256" key="3">
    <source>
        <dbReference type="ARBA" id="ARBA00004496"/>
    </source>
</evidence>
<feature type="compositionally biased region" description="Basic and acidic residues" evidence="17">
    <location>
        <begin position="238"/>
        <end position="263"/>
    </location>
</feature>
<sequence>MLVAKLEKTQTHVKELLCKLQEMQNQNIGLNNENMLLKKNISALIKTARMEIVRKDEEISRLQQRSGRGGFNQYCPRSSPNFQRYVNTRQGNTDGPSGGGGSSTDASRGTRNTCIQSAGANNTSQLPEKAATGTVQEDSSAHVPIRQNSISSSHDVLGSDKPVPCSSDNYVNDSRDMEHLRREAAGKVHKQATKSCMETTAKQLTVTEKWTTEAQESRERKLRYQEERNHNVRIGISGKKEERSREREMAGREFKESEKDREKQSRRRSAHTEREQQRRSGKGKSPPRSKNQSPRLESSRHLSSKFNSSKNRQKDTELVSRSSRQDPKHRQDQERSEKRAPESSIKEGKHNSSSFRSQHGDKAVTSSSRKEKSPTRDRHRKEERRREEEKRNKGDKSKTERRKDEGKRKEEEKKGDSKIDEKRRHEETKLNSSVCRKDSEPKKKSANQDTSAESVNGVQIQGSTVQKLAVNDGQSGQENSTEENGRNRKLCFMETLNLTLSPVKKPKMSTGEGELEKRLSGEGELAGDCGEARQSDFFGDGYVVLDEAETSSESSEQDREVSEVLNTHSQKTHSDCVAEIDLESLPAANDADSEKIPFPLNMMEQDVVSLKETIQVDAAVVDAPVQPLAADCDAIKAELLTKEPEVCATTAKTTTCDDTVQALDAVVGAEAHNDTDVHHVAIVSEAQKLIGNDKTLDKSNTQFPIVTLEAEACKMTTDNEDHIVLDITVGNVAHDFTVDTHTDITADTEVHDINVQTKHKSCTAEAEARAVTIGDVANTVINTASQDVTMDTESNNSSTDLVSSTDTIETEPLSSDKTVMHENNLERTQNSDYEEDFTAENPDMDTSSRCNRTKNSLIKESSKARSGLLLAQQEESSISSTLQESSGDLAFADTTSCHLQPDSSECDTLDVGPSHSEPLPKGPAEVLLHDEDSMLVALKTIRRIPEIISPLTSPARPLKRSPRHECPGKPPYVRSLDKELSGILKSFTPETKIMEVNKENQEPECSSLEETKENGSSSSSSSVKDELEEGEIVSDNEEEEKQVVIPCTRQIKESPGLVKKPSSPKARTPAKQVKPAASQGNIAKKSKTNSTAIKNSQSPSNKSPSNKRRFQTVLTSLSNSDPSSIHEVMDMLKFIRKQIRKKYMKLHKSFPAKTFYNVIQMSLLEFTEFVKNLNCSKLSNSEQNLKSQLCKIITAMLKQISNNGIVNRIFEQKAPNLKSKLWIFVEQQFDFLFRELQAALINLCECADLGQPSDEKGKKDKDHMKKETKEDKKTPIKSPKTPVNKAKRKALETEPKSDSKKQKKLFKSPNFKSSSTGLGSRGKNLNNYKEDKAKHDIESSNKVFKQNPGLCTVNTRNTVELPKKDVAPTINPATFTPRKPLNVPDKSDFSFEILTEQQASSLTFNLVTDSQMGEIFKCLLQGSDLLEQSTSGVESHSWLVGTPRKAAPGEEKLFMLPTPSKALTPMKVSAATPWSVISPEKYPAFGGRIGLPLNPAVLDESCMLEVPCANSVDTEATCSSLPQWSISHSMLTEDLAVSLTIPSPLKSDSHLSFLQPQHEEVTAVPDSVLSAHYSEDAFCDGEDATEQDIHLVLDSDNSSSSSDSSTTWPSQAIPPGFQFKPHLPMQAVVMERSNDHFIVKIRHTSTSVPSETEQKSLSSESKLLEPLEDKEMQPCTTNANAAVAICNGTPGKTVINALCDNTDLHLGKESSSKVLNSMNSPASNQYTRTLSGTEEDDSSDQGASQNCSLPIGRSQDHSESEQCGAECSGSNKRKRCHSEPAAKKPKRDPTPVCKGKRKKTRKSEERSSHSKKGGKTPSIKKCRRSFPAQSPNSLSAKNVVKKKGAVLVAWTRDDDRAILVDIKKQGASEKTFCSLASRLNKSPSQWSISHSMLTEDLAVSLTIPSPLKSDSHLSFLQPQHEEVTAVPDSVLSAHYSEDAFCDGEDATEQDIHLVLDSDNSSSSSDSSTTWPSQAIPPGFQFKPHLPMQAVVMERSNDHFIVKIRHTSTSVPSETEQKSLSSESKLLEPLEDKEMQPCTTNANAAVAICNGTPGKTVINALCDNTDLHLGKESSSKVLNSMNSPASNQYTRTLSGTEEDDSSDQGASQNCSLPIGRSQDHSESEQCGAECSGSNKRKRCHSEPAAKKPKRDPTPVCKGKRKKTRKSEERSSHSKKGGKTPSIKKCRRSFPAQSPNSLSAKNVVKKKGAVLVAWTRDDDRAILVDIKKQGASEKTFCSLASRLNKSPSQVYERFGQLMKLFKKTEKMNS</sequence>
<feature type="compositionally biased region" description="Acidic residues" evidence="17">
    <location>
        <begin position="1026"/>
        <end position="1040"/>
    </location>
</feature>
<feature type="compositionally biased region" description="Basic and acidic residues" evidence="17">
    <location>
        <begin position="358"/>
        <end position="376"/>
    </location>
</feature>
<feature type="region of interest" description="Disordered" evidence="17">
    <location>
        <begin position="210"/>
        <end position="488"/>
    </location>
</feature>
<feature type="region of interest" description="Disordered" evidence="17">
    <location>
        <begin position="787"/>
        <end position="857"/>
    </location>
</feature>
<feature type="compositionally biased region" description="Polar residues" evidence="17">
    <location>
        <begin position="787"/>
        <end position="817"/>
    </location>
</feature>
<feature type="region of interest" description="Disordered" evidence="17">
    <location>
        <begin position="2072"/>
        <end position="2196"/>
    </location>
</feature>
<dbReference type="GO" id="GO:0036337">
    <property type="term" value="P:Fas signaling pathway"/>
    <property type="evidence" value="ECO:0007669"/>
    <property type="project" value="TreeGrafter"/>
</dbReference>
<feature type="region of interest" description="Disordered" evidence="17">
    <location>
        <begin position="1252"/>
        <end position="1326"/>
    </location>
</feature>
<feature type="compositionally biased region" description="Basic and acidic residues" evidence="17">
    <location>
        <begin position="992"/>
        <end position="1001"/>
    </location>
</feature>
<organism evidence="18 19">
    <name type="scientific">Acipenser ruthenus</name>
    <name type="common">Sterlet sturgeon</name>
    <dbReference type="NCBI Taxonomy" id="7906"/>
    <lineage>
        <taxon>Eukaryota</taxon>
        <taxon>Metazoa</taxon>
        <taxon>Chordata</taxon>
        <taxon>Craniata</taxon>
        <taxon>Vertebrata</taxon>
        <taxon>Euteleostomi</taxon>
        <taxon>Actinopterygii</taxon>
        <taxon>Chondrostei</taxon>
        <taxon>Acipenseriformes</taxon>
        <taxon>Acipenseridae</taxon>
        <taxon>Acipenser</taxon>
    </lineage>
</organism>
<feature type="region of interest" description="Disordered" evidence="17">
    <location>
        <begin position="1710"/>
        <end position="1834"/>
    </location>
</feature>
<dbReference type="Proteomes" id="UP000289886">
    <property type="component" value="Unassembled WGS sequence"/>
</dbReference>
<keyword evidence="12" id="KW-0804">Transcription</keyword>
<accession>A0A444U3I2</accession>
<evidence type="ECO:0000256" key="8">
    <source>
        <dbReference type="ARBA" id="ARBA00022990"/>
    </source>
</evidence>
<keyword evidence="5" id="KW-0678">Repressor</keyword>
<evidence type="ECO:0000313" key="19">
    <source>
        <dbReference type="Proteomes" id="UP000289886"/>
    </source>
</evidence>
<evidence type="ECO:0000256" key="14">
    <source>
        <dbReference type="ARBA" id="ARBA00023306"/>
    </source>
</evidence>
<evidence type="ECO:0000313" key="18">
    <source>
        <dbReference type="EMBL" id="RXM29708.1"/>
    </source>
</evidence>
<evidence type="ECO:0000256" key="12">
    <source>
        <dbReference type="ARBA" id="ARBA00023163"/>
    </source>
</evidence>
<keyword evidence="13" id="KW-0539">Nucleus</keyword>
<comment type="caution">
    <text evidence="18">The sequence shown here is derived from an EMBL/GenBank/DDBJ whole genome shotgun (WGS) entry which is preliminary data.</text>
</comment>
<evidence type="ECO:0000256" key="2">
    <source>
        <dbReference type="ARBA" id="ARBA00004322"/>
    </source>
</evidence>
<feature type="region of interest" description="Disordered" evidence="17">
    <location>
        <begin position="991"/>
        <end position="1109"/>
    </location>
</feature>
<evidence type="ECO:0000256" key="6">
    <source>
        <dbReference type="ARBA" id="ARBA00022553"/>
    </source>
</evidence>
<keyword evidence="9" id="KW-0805">Transcription regulation</keyword>
<feature type="compositionally biased region" description="Polar residues" evidence="17">
    <location>
        <begin position="75"/>
        <end position="90"/>
    </location>
</feature>
<evidence type="ECO:0000256" key="9">
    <source>
        <dbReference type="ARBA" id="ARBA00023015"/>
    </source>
</evidence>
<dbReference type="Pfam" id="PF21227">
    <property type="entry name" value="Myb_DNA-binding_7"/>
    <property type="match status" value="2"/>
</dbReference>
<evidence type="ECO:0000256" key="16">
    <source>
        <dbReference type="ARBA" id="ARBA00078515"/>
    </source>
</evidence>
<feature type="compositionally biased region" description="Basic and acidic residues" evidence="17">
    <location>
        <begin position="1289"/>
        <end position="1300"/>
    </location>
</feature>
<feature type="compositionally biased region" description="Basic and acidic residues" evidence="17">
    <location>
        <begin position="1253"/>
        <end position="1274"/>
    </location>
</feature>
<feature type="compositionally biased region" description="Basic and acidic residues" evidence="17">
    <location>
        <begin position="312"/>
        <end position="350"/>
    </location>
</feature>
<keyword evidence="6" id="KW-0597">Phosphoprotein</keyword>
<dbReference type="Gene3D" id="1.10.10.60">
    <property type="entry name" value="Homeodomain-like"/>
    <property type="match status" value="2"/>
</dbReference>
<evidence type="ECO:0000256" key="13">
    <source>
        <dbReference type="ARBA" id="ARBA00023242"/>
    </source>
</evidence>
<feature type="compositionally biased region" description="Polar residues" evidence="17">
    <location>
        <begin position="1313"/>
        <end position="1326"/>
    </location>
</feature>
<evidence type="ECO:0000256" key="4">
    <source>
        <dbReference type="ARBA" id="ARBA00022490"/>
    </source>
</evidence>
<keyword evidence="19" id="KW-1185">Reference proteome</keyword>
<dbReference type="SUPFAM" id="SSF46689">
    <property type="entry name" value="Homeodomain-like"/>
    <property type="match status" value="1"/>
</dbReference>
<feature type="compositionally biased region" description="Polar residues" evidence="17">
    <location>
        <begin position="447"/>
        <end position="479"/>
    </location>
</feature>
<dbReference type="GO" id="GO:0016605">
    <property type="term" value="C:PML body"/>
    <property type="evidence" value="ECO:0007669"/>
    <property type="project" value="UniProtKB-SubCell"/>
</dbReference>
<keyword evidence="7" id="KW-0053">Apoptosis</keyword>
<keyword evidence="10" id="KW-0496">Mitochondrion</keyword>
<keyword evidence="4" id="KW-0963">Cytoplasm</keyword>
<dbReference type="GO" id="GO:0005739">
    <property type="term" value="C:mitochondrion"/>
    <property type="evidence" value="ECO:0007669"/>
    <property type="project" value="UniProtKB-SubCell"/>
</dbReference>
<feature type="compositionally biased region" description="Basic and acidic residues" evidence="17">
    <location>
        <begin position="384"/>
        <end position="443"/>
    </location>
</feature>
<keyword evidence="14" id="KW-0131">Cell cycle</keyword>
<feature type="compositionally biased region" description="Polar residues" evidence="17">
    <location>
        <begin position="2074"/>
        <end position="2094"/>
    </location>
</feature>
<dbReference type="FunFam" id="1.10.10.60:FF:000265">
    <property type="entry name" value="CASP8-associated protein 2 isoform X1"/>
    <property type="match status" value="1"/>
</dbReference>
<feature type="compositionally biased region" description="Basic and acidic residues" evidence="17">
    <location>
        <begin position="215"/>
        <end position="230"/>
    </location>
</feature>
<evidence type="ECO:0000256" key="7">
    <source>
        <dbReference type="ARBA" id="ARBA00022703"/>
    </source>
</evidence>
<evidence type="ECO:0000256" key="11">
    <source>
        <dbReference type="ARBA" id="ARBA00023159"/>
    </source>
</evidence>
<feature type="compositionally biased region" description="Polar residues" evidence="17">
    <location>
        <begin position="844"/>
        <end position="857"/>
    </location>
</feature>
<dbReference type="PANTHER" id="PTHR15489">
    <property type="entry name" value="CASPASE 8 ASSOCIATED PROTEIN 2"/>
    <property type="match status" value="1"/>
</dbReference>
<evidence type="ECO:0000256" key="10">
    <source>
        <dbReference type="ARBA" id="ARBA00023128"/>
    </source>
</evidence>
<dbReference type="PANTHER" id="PTHR15489:SF2">
    <property type="entry name" value="CASP8-ASSOCIATED PROTEIN 2"/>
    <property type="match status" value="1"/>
</dbReference>
<gene>
    <name evidence="18" type="ORF">EOD39_2207</name>
</gene>
<reference evidence="18 19" key="1">
    <citation type="submission" date="2019-01" db="EMBL/GenBank/DDBJ databases">
        <title>Draft Genome and Complete Hox-Cluster Characterization of the Sterlet Sturgeon (Acipenser ruthenus).</title>
        <authorList>
            <person name="Wei Q."/>
        </authorList>
    </citation>
    <scope>NUCLEOTIDE SEQUENCE [LARGE SCALE GENOMIC DNA]</scope>
    <source>
        <strain evidence="18">WHYD16114868_AA</strain>
        <tissue evidence="18">Blood</tissue>
    </source>
</reference>
<proteinExistence type="predicted"/>
<feature type="compositionally biased region" description="Polar residues" evidence="17">
    <location>
        <begin position="111"/>
        <end position="126"/>
    </location>
</feature>
<keyword evidence="11" id="KW-0010">Activator</keyword>
<feature type="region of interest" description="Disordered" evidence="17">
    <location>
        <begin position="902"/>
        <end position="922"/>
    </location>
</feature>
<feature type="compositionally biased region" description="Basic residues" evidence="17">
    <location>
        <begin position="1809"/>
        <end position="1824"/>
    </location>
</feature>
<protein>
    <recommendedName>
        <fullName evidence="15">CASP8-associated protein 2</fullName>
    </recommendedName>
    <alternativeName>
        <fullName evidence="16">FLICE-associated huge protein</fullName>
    </alternativeName>
</protein>
<keyword evidence="8" id="KW-0007">Acetylation</keyword>
<feature type="compositionally biased region" description="Low complexity" evidence="17">
    <location>
        <begin position="1956"/>
        <end position="1967"/>
    </location>
</feature>
<evidence type="ECO:0000256" key="5">
    <source>
        <dbReference type="ARBA" id="ARBA00022491"/>
    </source>
</evidence>
<dbReference type="GO" id="GO:0008625">
    <property type="term" value="P:extrinsic apoptotic signaling pathway via death domain receptors"/>
    <property type="evidence" value="ECO:0007669"/>
    <property type="project" value="UniProtKB-ARBA"/>
</dbReference>
<feature type="compositionally biased region" description="Low complexity" evidence="17">
    <location>
        <begin position="1094"/>
        <end position="1104"/>
    </location>
</feature>
<dbReference type="EMBL" id="SCEB01215411">
    <property type="protein sequence ID" value="RXM29708.1"/>
    <property type="molecule type" value="Genomic_DNA"/>
</dbReference>
<name>A0A444U3I2_ACIRT</name>
<dbReference type="InterPro" id="IPR039674">
    <property type="entry name" value="FLASH"/>
</dbReference>
<evidence type="ECO:0000256" key="1">
    <source>
        <dbReference type="ARBA" id="ARBA00004173"/>
    </source>
</evidence>
<dbReference type="GO" id="GO:0003714">
    <property type="term" value="F:transcription corepressor activity"/>
    <property type="evidence" value="ECO:0007669"/>
    <property type="project" value="TreeGrafter"/>
</dbReference>
<dbReference type="InterPro" id="IPR009057">
    <property type="entry name" value="Homeodomain-like_sf"/>
</dbReference>
<feature type="region of interest" description="Disordered" evidence="17">
    <location>
        <begin position="1594"/>
        <end position="1615"/>
    </location>
</feature>
<feature type="region of interest" description="Disordered" evidence="17">
    <location>
        <begin position="952"/>
        <end position="977"/>
    </location>
</feature>
<evidence type="ECO:0000256" key="17">
    <source>
        <dbReference type="SAM" id="MobiDB-lite"/>
    </source>
</evidence>
<feature type="region of interest" description="Disordered" evidence="17">
    <location>
        <begin position="62"/>
        <end position="171"/>
    </location>
</feature>
<feature type="compositionally biased region" description="Basic residues" evidence="17">
    <location>
        <begin position="2171"/>
        <end position="2186"/>
    </location>
</feature>
<comment type="subcellular location">
    <subcellularLocation>
        <location evidence="3">Cytoplasm</location>
    </subcellularLocation>
    <subcellularLocation>
        <location evidence="1">Mitochondrion</location>
    </subcellularLocation>
    <subcellularLocation>
        <location evidence="2">Nucleus</location>
        <location evidence="2">PML body</location>
    </subcellularLocation>
</comment>
<feature type="compositionally biased region" description="Polar residues" evidence="17">
    <location>
        <begin position="1712"/>
        <end position="1732"/>
    </location>
</feature>